<dbReference type="Gene3D" id="3.80.10.10">
    <property type="entry name" value="Ribonuclease Inhibitor"/>
    <property type="match status" value="1"/>
</dbReference>
<reference evidence="1" key="1">
    <citation type="submission" date="2019-01" db="EMBL/GenBank/DDBJ databases">
        <title>Draft genome sequences of three monokaryotic isolates of the white-rot basidiomycete fungus Dichomitus squalens.</title>
        <authorList>
            <consortium name="DOE Joint Genome Institute"/>
            <person name="Lopez S.C."/>
            <person name="Andreopoulos B."/>
            <person name="Pangilinan J."/>
            <person name="Lipzen A."/>
            <person name="Riley R."/>
            <person name="Ahrendt S."/>
            <person name="Ng V."/>
            <person name="Barry K."/>
            <person name="Daum C."/>
            <person name="Grigoriev I.V."/>
            <person name="Hilden K.S."/>
            <person name="Makela M.R."/>
            <person name="de Vries R.P."/>
        </authorList>
    </citation>
    <scope>NUCLEOTIDE SEQUENCE [LARGE SCALE GENOMIC DNA]</scope>
    <source>
        <strain evidence="1">OM18370.1</strain>
    </source>
</reference>
<dbReference type="InterPro" id="IPR032675">
    <property type="entry name" value="LRR_dom_sf"/>
</dbReference>
<dbReference type="OrthoDB" id="2753739at2759"/>
<dbReference type="EMBL" id="ML143408">
    <property type="protein sequence ID" value="TBU30092.1"/>
    <property type="molecule type" value="Genomic_DNA"/>
</dbReference>
<dbReference type="AlphaFoldDB" id="A0A4Q9MU10"/>
<protein>
    <recommendedName>
        <fullName evidence="2">F-box domain-containing protein</fullName>
    </recommendedName>
</protein>
<dbReference type="SUPFAM" id="SSF52047">
    <property type="entry name" value="RNI-like"/>
    <property type="match status" value="1"/>
</dbReference>
<organism evidence="1">
    <name type="scientific">Dichomitus squalens</name>
    <dbReference type="NCBI Taxonomy" id="114155"/>
    <lineage>
        <taxon>Eukaryota</taxon>
        <taxon>Fungi</taxon>
        <taxon>Dikarya</taxon>
        <taxon>Basidiomycota</taxon>
        <taxon>Agaricomycotina</taxon>
        <taxon>Agaricomycetes</taxon>
        <taxon>Polyporales</taxon>
        <taxon>Polyporaceae</taxon>
        <taxon>Dichomitus</taxon>
    </lineage>
</organism>
<dbReference type="Proteomes" id="UP000292957">
    <property type="component" value="Unassembled WGS sequence"/>
</dbReference>
<name>A0A4Q9MU10_9APHY</name>
<evidence type="ECO:0000313" key="1">
    <source>
        <dbReference type="EMBL" id="TBU30092.1"/>
    </source>
</evidence>
<gene>
    <name evidence="1" type="ORF">BD311DRAFT_831824</name>
</gene>
<sequence>MSYLPSIGDQPTIPLPMEIYEQIIDSVGIDVGARDYVVSVARATLCSCCLTCQAWLPRSRALLYKSITLKAPRPADLQISFQKLVRTILDSPLIAALVENITLSELSASKSGVASVLPILLIGRLPHLRTFTIHETTLVVSPGFCSSISSFPALETLKLATVMFPNISAFRRLLTALPRLRDLTLDNVFWQTVGAVPETMIQYIGSMPPIRRLSMIGGQVVGPATWAVLELLAPYLEQLIFSDWNQDKLLAPNKEENMLQFPRLVSLTFRAHPRPLARGSSDFLSKAEAQQLRVINLINRMMLKSTSDLPTMSRRLLRNSPLFERVVTQARLPALEAVNMVVEVWDLSGRIVEELEQRMPTIAEECREKLGVLHRRGILRVIGVNLVDDKINASWFWLGPSRSLPSQYSCIWQYGVPLLDAITIVLGSNTL</sequence>
<evidence type="ECO:0008006" key="2">
    <source>
        <dbReference type="Google" id="ProtNLM"/>
    </source>
</evidence>
<accession>A0A4Q9MU10</accession>
<proteinExistence type="predicted"/>